<proteinExistence type="predicted"/>
<reference evidence="1 2" key="1">
    <citation type="submission" date="2019-09" db="EMBL/GenBank/DDBJ databases">
        <authorList>
            <person name="Chandra G."/>
            <person name="Truman W A."/>
        </authorList>
    </citation>
    <scope>NUCLEOTIDE SEQUENCE [LARGE SCALE GENOMIC DNA]</scope>
    <source>
        <strain evidence="1">PS685</strain>
    </source>
</reference>
<name>A0A5E6Z6T0_PSEFL</name>
<organism evidence="1 2">
    <name type="scientific">Pseudomonas fluorescens</name>
    <dbReference type="NCBI Taxonomy" id="294"/>
    <lineage>
        <taxon>Bacteria</taxon>
        <taxon>Pseudomonadati</taxon>
        <taxon>Pseudomonadota</taxon>
        <taxon>Gammaproteobacteria</taxon>
        <taxon>Pseudomonadales</taxon>
        <taxon>Pseudomonadaceae</taxon>
        <taxon>Pseudomonas</taxon>
    </lineage>
</organism>
<sequence length="81" mass="9258">MTATLGAYLVFNVNRRSAELDHRLDRAGHVEKRRAEAGIHVHQQWQITYIGNASHISQYIVQTRNTQIRYAQRPGGDASTR</sequence>
<dbReference type="Proteomes" id="UP000326437">
    <property type="component" value="Unassembled WGS sequence"/>
</dbReference>
<evidence type="ECO:0000313" key="2">
    <source>
        <dbReference type="Proteomes" id="UP000326437"/>
    </source>
</evidence>
<evidence type="ECO:0000313" key="1">
    <source>
        <dbReference type="EMBL" id="VVN62132.1"/>
    </source>
</evidence>
<accession>A0A5E6Z6T0</accession>
<gene>
    <name evidence="1" type="ORF">PS685_03953</name>
</gene>
<dbReference type="EMBL" id="CABVHO010000065">
    <property type="protein sequence ID" value="VVN62132.1"/>
    <property type="molecule type" value="Genomic_DNA"/>
</dbReference>
<dbReference type="AlphaFoldDB" id="A0A5E6Z6T0"/>
<protein>
    <submittedName>
        <fullName evidence="1">Uncharacterized protein</fullName>
    </submittedName>
</protein>